<dbReference type="Proteomes" id="UP000191116">
    <property type="component" value="Unassembled WGS sequence"/>
</dbReference>
<proteinExistence type="predicted"/>
<dbReference type="EMBL" id="FUWP01000013">
    <property type="protein sequence ID" value="SKA42853.1"/>
    <property type="molecule type" value="Genomic_DNA"/>
</dbReference>
<evidence type="ECO:0000256" key="1">
    <source>
        <dbReference type="SAM" id="Phobius"/>
    </source>
</evidence>
<sequence>MAAQKLTRGRLIQIIILMIILISAFTWRTMTYESKMTTKAQTNICNLNTNACSFNNNKLIVTLLSKKPQANTPMELYIQNSDINNVDINPSALVSGITMNMGILPITFTRKNNGWLGKFMVPQCTHNEMSWNIDIKIKDNIYSSKFTVTK</sequence>
<keyword evidence="1" id="KW-1133">Transmembrane helix</keyword>
<protein>
    <recommendedName>
        <fullName evidence="4">YtkA-like domain-containing protein</fullName>
    </recommendedName>
</protein>
<reference evidence="2 3" key="1">
    <citation type="submission" date="2017-02" db="EMBL/GenBank/DDBJ databases">
        <authorList>
            <person name="Peterson S.W."/>
        </authorList>
    </citation>
    <scope>NUCLEOTIDE SEQUENCE [LARGE SCALE GENOMIC DNA]</scope>
    <source>
        <strain evidence="2 3">CECT 9189</strain>
    </source>
</reference>
<evidence type="ECO:0000313" key="2">
    <source>
        <dbReference type="EMBL" id="SKA42853.1"/>
    </source>
</evidence>
<keyword evidence="1" id="KW-0812">Transmembrane</keyword>
<evidence type="ECO:0000313" key="3">
    <source>
        <dbReference type="Proteomes" id="UP000191116"/>
    </source>
</evidence>
<dbReference type="RefSeq" id="WP_080175174.1">
    <property type="nucleotide sequence ID" value="NZ_AP024854.1"/>
</dbReference>
<evidence type="ECO:0008006" key="4">
    <source>
        <dbReference type="Google" id="ProtNLM"/>
    </source>
</evidence>
<accession>A0A1T4TQX7</accession>
<feature type="transmembrane region" description="Helical" evidence="1">
    <location>
        <begin position="12"/>
        <end position="30"/>
    </location>
</feature>
<organism evidence="2 3">
    <name type="scientific">Photobacterium toruni</name>
    <dbReference type="NCBI Taxonomy" id="1935446"/>
    <lineage>
        <taxon>Bacteria</taxon>
        <taxon>Pseudomonadati</taxon>
        <taxon>Pseudomonadota</taxon>
        <taxon>Gammaproteobacteria</taxon>
        <taxon>Vibrionales</taxon>
        <taxon>Vibrionaceae</taxon>
        <taxon>Photobacterium</taxon>
    </lineage>
</organism>
<gene>
    <name evidence="2" type="ORF">CZ814_02400</name>
</gene>
<keyword evidence="1" id="KW-0472">Membrane</keyword>
<name>A0A1T4TQX7_9GAMM</name>
<dbReference type="AlphaFoldDB" id="A0A1T4TQX7"/>
<dbReference type="OrthoDB" id="5917376at2"/>